<dbReference type="AlphaFoldDB" id="A0AB34JIX3"/>
<keyword evidence="3" id="KW-0663">Pyridoxal phosphate</keyword>
<comment type="cofactor">
    <cofactor evidence="1">
        <name>pyridoxal 5'-phosphate</name>
        <dbReference type="ChEBI" id="CHEBI:597326"/>
    </cofactor>
</comment>
<protein>
    <recommendedName>
        <fullName evidence="2">cysteine-S-conjugate beta-lyase</fullName>
        <ecNumber evidence="2">4.4.1.13</ecNumber>
    </recommendedName>
</protein>
<proteinExistence type="inferred from homology"/>
<keyword evidence="9" id="KW-1185">Reference proteome</keyword>
<dbReference type="Proteomes" id="UP001515480">
    <property type="component" value="Unassembled WGS sequence"/>
</dbReference>
<dbReference type="EMBL" id="JBGBPQ010000008">
    <property type="protein sequence ID" value="KAL1520847.1"/>
    <property type="molecule type" value="Genomic_DNA"/>
</dbReference>
<feature type="region of interest" description="Disordered" evidence="6">
    <location>
        <begin position="1"/>
        <end position="31"/>
    </location>
</feature>
<reference evidence="8 9" key="1">
    <citation type="journal article" date="2024" name="Science">
        <title>Giant polyketide synthase enzymes in the biosynthesis of giant marine polyether toxins.</title>
        <authorList>
            <person name="Fallon T.R."/>
            <person name="Shende V.V."/>
            <person name="Wierzbicki I.H."/>
            <person name="Pendleton A.L."/>
            <person name="Watervoot N.F."/>
            <person name="Auber R.P."/>
            <person name="Gonzalez D.J."/>
            <person name="Wisecaver J.H."/>
            <person name="Moore B.S."/>
        </authorList>
    </citation>
    <scope>NUCLEOTIDE SEQUENCE [LARGE SCALE GENOMIC DNA]</scope>
    <source>
        <strain evidence="8 9">12B1</strain>
    </source>
</reference>
<name>A0AB34JIX3_PRYPA</name>
<dbReference type="InterPro" id="IPR051798">
    <property type="entry name" value="Class-II_PLP-Dep_Aminotrans"/>
</dbReference>
<evidence type="ECO:0000313" key="8">
    <source>
        <dbReference type="EMBL" id="KAL1520847.1"/>
    </source>
</evidence>
<dbReference type="Gene3D" id="3.90.1150.10">
    <property type="entry name" value="Aspartate Aminotransferase, domain 1"/>
    <property type="match status" value="1"/>
</dbReference>
<evidence type="ECO:0000256" key="5">
    <source>
        <dbReference type="ARBA" id="ARBA00037974"/>
    </source>
</evidence>
<dbReference type="CDD" id="cd00609">
    <property type="entry name" value="AAT_like"/>
    <property type="match status" value="1"/>
</dbReference>
<accession>A0AB34JIX3</accession>
<dbReference type="EC" id="4.4.1.13" evidence="2"/>
<organism evidence="8 9">
    <name type="scientific">Prymnesium parvum</name>
    <name type="common">Toxic golden alga</name>
    <dbReference type="NCBI Taxonomy" id="97485"/>
    <lineage>
        <taxon>Eukaryota</taxon>
        <taxon>Haptista</taxon>
        <taxon>Haptophyta</taxon>
        <taxon>Prymnesiophyceae</taxon>
        <taxon>Prymnesiales</taxon>
        <taxon>Prymnesiaceae</taxon>
        <taxon>Prymnesium</taxon>
    </lineage>
</organism>
<dbReference type="GO" id="GO:0030170">
    <property type="term" value="F:pyridoxal phosphate binding"/>
    <property type="evidence" value="ECO:0007669"/>
    <property type="project" value="InterPro"/>
</dbReference>
<evidence type="ECO:0000256" key="1">
    <source>
        <dbReference type="ARBA" id="ARBA00001933"/>
    </source>
</evidence>
<dbReference type="InterPro" id="IPR015424">
    <property type="entry name" value="PyrdxlP-dep_Trfase"/>
</dbReference>
<evidence type="ECO:0000256" key="2">
    <source>
        <dbReference type="ARBA" id="ARBA00012224"/>
    </source>
</evidence>
<dbReference type="PANTHER" id="PTHR43525:SF1">
    <property type="entry name" value="PROTEIN MALY"/>
    <property type="match status" value="1"/>
</dbReference>
<dbReference type="InterPro" id="IPR015421">
    <property type="entry name" value="PyrdxlP-dep_Trfase_major"/>
</dbReference>
<keyword evidence="4" id="KW-0456">Lyase</keyword>
<dbReference type="Gene3D" id="3.40.640.10">
    <property type="entry name" value="Type I PLP-dependent aspartate aminotransferase-like (Major domain)"/>
    <property type="match status" value="1"/>
</dbReference>
<dbReference type="Pfam" id="PF00155">
    <property type="entry name" value="Aminotran_1_2"/>
    <property type="match status" value="1"/>
</dbReference>
<dbReference type="GO" id="GO:0047804">
    <property type="term" value="F:cysteine-S-conjugate beta-lyase activity"/>
    <property type="evidence" value="ECO:0007669"/>
    <property type="project" value="UniProtKB-EC"/>
</dbReference>
<evidence type="ECO:0000259" key="7">
    <source>
        <dbReference type="Pfam" id="PF00155"/>
    </source>
</evidence>
<evidence type="ECO:0000256" key="3">
    <source>
        <dbReference type="ARBA" id="ARBA00022898"/>
    </source>
</evidence>
<comment type="caution">
    <text evidence="8">The sequence shown here is derived from an EMBL/GenBank/DDBJ whole genome shotgun (WGS) entry which is preliminary data.</text>
</comment>
<dbReference type="InterPro" id="IPR015422">
    <property type="entry name" value="PyrdxlP-dep_Trfase_small"/>
</dbReference>
<comment type="similarity">
    <text evidence="5">Belongs to the class-II pyridoxal-phosphate-dependent aminotransferase family. MalY/PatB cystathionine beta-lyase subfamily.</text>
</comment>
<dbReference type="PANTHER" id="PTHR43525">
    <property type="entry name" value="PROTEIN MALY"/>
    <property type="match status" value="1"/>
</dbReference>
<evidence type="ECO:0000256" key="4">
    <source>
        <dbReference type="ARBA" id="ARBA00023239"/>
    </source>
</evidence>
<dbReference type="InterPro" id="IPR004839">
    <property type="entry name" value="Aminotransferase_I/II_large"/>
</dbReference>
<sequence>MEGSSEVSTPPLPSACLDRAGTSSRKVEGSHGAYTGRDIVPMWIADMDFEAPQPVIEAVVERAKHGIYGYTDAPSGLSDLAVDRLQTIYQSAEPPQRSWLHWIPGLKGGLHYAVRATCDDQADRVAVLTPIYPRFLASVRSNGATLVQVPLREGGATDSSRQIRFVIDWVLLERELAHPRTRLLHFCNPHNPAGRCWSVEELERVCRMCVANDVSICSDEVWGEMPLSRVAPFTSLLSFLPHTLDGQPAGVEGLRERLMVLISPSKCFNVASLDLALAVVPDDTLRRKYRASGADSAEVTPFGYVAAQAAYGHPDSEAWRQRLISYLQANRDFAFETLTSARGVRATCPEASYLMWIEVPDLGVPAVEFFEQHGVGLTGAVDFGGAANCCRLNFACSRATLKLALDRMIAAISHSRTSTGR</sequence>
<dbReference type="SUPFAM" id="SSF53383">
    <property type="entry name" value="PLP-dependent transferases"/>
    <property type="match status" value="1"/>
</dbReference>
<evidence type="ECO:0000256" key="6">
    <source>
        <dbReference type="SAM" id="MobiDB-lite"/>
    </source>
</evidence>
<evidence type="ECO:0000313" key="9">
    <source>
        <dbReference type="Proteomes" id="UP001515480"/>
    </source>
</evidence>
<feature type="domain" description="Aminotransferase class I/classII large" evidence="7">
    <location>
        <begin position="100"/>
        <end position="407"/>
    </location>
</feature>
<gene>
    <name evidence="8" type="ORF">AB1Y20_022408</name>
</gene>